<evidence type="ECO:0000313" key="3">
    <source>
        <dbReference type="Proteomes" id="UP001152766"/>
    </source>
</evidence>
<dbReference type="AlphaFoldDB" id="A0A9X4R427"/>
<sequence length="232" mass="25308">MMRRSLACLALPLLLLPPALRAAPLVWPELELPSGGRAEVVAADTVLNGKRSRILKLSLPGTLDDALAFYRERFGKQHVVNSLRGSQVIAAKQGTFFQTVQLHAGALGHVEATVITTSLDSGDSRSAALQETQRWLPADSAVMQSMESRDGDRRSLMLTAANTVGLEANRDAVLQRLREHGLRVVREDKASPQGHPTLTLWAEGPHEEATITLVDAGRYRTVLINRVRGDQP</sequence>
<evidence type="ECO:0008006" key="4">
    <source>
        <dbReference type="Google" id="ProtNLM"/>
    </source>
</evidence>
<gene>
    <name evidence="2" type="ORF">EXJ73_04200</name>
</gene>
<protein>
    <recommendedName>
        <fullName evidence="4">VOC domain-containing protein</fullName>
    </recommendedName>
</protein>
<proteinExistence type="predicted"/>
<evidence type="ECO:0000313" key="2">
    <source>
        <dbReference type="EMBL" id="MDG0861674.1"/>
    </source>
</evidence>
<accession>A0A9X4R427</accession>
<feature type="chain" id="PRO_5040971624" description="VOC domain-containing protein" evidence="1">
    <location>
        <begin position="23"/>
        <end position="232"/>
    </location>
</feature>
<dbReference type="RefSeq" id="WP_268151412.1">
    <property type="nucleotide sequence ID" value="NZ_JAPPUW010000011.1"/>
</dbReference>
<evidence type="ECO:0000256" key="1">
    <source>
        <dbReference type="SAM" id="SignalP"/>
    </source>
</evidence>
<dbReference type="EMBL" id="SGUG01000005">
    <property type="protein sequence ID" value="MDG0861674.1"/>
    <property type="molecule type" value="Genomic_DNA"/>
</dbReference>
<keyword evidence="3" id="KW-1185">Reference proteome</keyword>
<feature type="signal peptide" evidence="1">
    <location>
        <begin position="1"/>
        <end position="22"/>
    </location>
</feature>
<comment type="caution">
    <text evidence="2">The sequence shown here is derived from an EMBL/GenBank/DDBJ whole genome shotgun (WGS) entry which is preliminary data.</text>
</comment>
<reference evidence="2" key="1">
    <citation type="submission" date="2019-02" db="EMBL/GenBank/DDBJ databases">
        <title>Draft genome of the type strain Pelomonas aquatica CCUG 52575T.</title>
        <authorList>
            <person name="Gomila M."/>
            <person name="Lalucat J."/>
        </authorList>
    </citation>
    <scope>NUCLEOTIDE SEQUENCE</scope>
    <source>
        <strain evidence="2">CCUG 52575</strain>
    </source>
</reference>
<dbReference type="Proteomes" id="UP001152766">
    <property type="component" value="Unassembled WGS sequence"/>
</dbReference>
<organism evidence="2 3">
    <name type="scientific">Pelomonas aquatica</name>
    <dbReference type="NCBI Taxonomy" id="431058"/>
    <lineage>
        <taxon>Bacteria</taxon>
        <taxon>Pseudomonadati</taxon>
        <taxon>Pseudomonadota</taxon>
        <taxon>Betaproteobacteria</taxon>
        <taxon>Burkholderiales</taxon>
        <taxon>Sphaerotilaceae</taxon>
        <taxon>Roseateles</taxon>
    </lineage>
</organism>
<keyword evidence="1" id="KW-0732">Signal</keyword>
<name>A0A9X4R427_9BURK</name>